<proteinExistence type="predicted"/>
<dbReference type="Proteomes" id="UP001279734">
    <property type="component" value="Unassembled WGS sequence"/>
</dbReference>
<organism evidence="1 2">
    <name type="scientific">Nepenthes gracilis</name>
    <name type="common">Slender pitcher plant</name>
    <dbReference type="NCBI Taxonomy" id="150966"/>
    <lineage>
        <taxon>Eukaryota</taxon>
        <taxon>Viridiplantae</taxon>
        <taxon>Streptophyta</taxon>
        <taxon>Embryophyta</taxon>
        <taxon>Tracheophyta</taxon>
        <taxon>Spermatophyta</taxon>
        <taxon>Magnoliopsida</taxon>
        <taxon>eudicotyledons</taxon>
        <taxon>Gunneridae</taxon>
        <taxon>Pentapetalae</taxon>
        <taxon>Caryophyllales</taxon>
        <taxon>Nepenthaceae</taxon>
        <taxon>Nepenthes</taxon>
    </lineage>
</organism>
<sequence>MVNISDPHKGKVFIVGGHVNGTDHGNDKLVNVDGNLIIHSVFATKKARASSATEVKRAGEESSLALVGSSGLPCSTPRVSLNPGSIVLAAAATIDTVPKGQKPPQLKTGRNRRILHVHPIPLGIASSIGLGSAAATIDTVPKGQKPPQLKTGRNRRILHVHPIPLGIASSIGLGSGLHTFVLYLGPHIAQFAIKALL</sequence>
<dbReference type="AlphaFoldDB" id="A0AAD3STU6"/>
<evidence type="ECO:0000313" key="2">
    <source>
        <dbReference type="Proteomes" id="UP001279734"/>
    </source>
</evidence>
<reference evidence="1" key="1">
    <citation type="submission" date="2023-05" db="EMBL/GenBank/DDBJ databases">
        <title>Nepenthes gracilis genome sequencing.</title>
        <authorList>
            <person name="Fukushima K."/>
        </authorList>
    </citation>
    <scope>NUCLEOTIDE SEQUENCE</scope>
    <source>
        <strain evidence="1">SING2019-196</strain>
    </source>
</reference>
<dbReference type="EMBL" id="BSYO01000018">
    <property type="protein sequence ID" value="GMH17793.1"/>
    <property type="molecule type" value="Genomic_DNA"/>
</dbReference>
<gene>
    <name evidence="1" type="ORF">Nepgr_019634</name>
</gene>
<comment type="caution">
    <text evidence="1">The sequence shown here is derived from an EMBL/GenBank/DDBJ whole genome shotgun (WGS) entry which is preliminary data.</text>
</comment>
<keyword evidence="2" id="KW-1185">Reference proteome</keyword>
<protein>
    <submittedName>
        <fullName evidence="1">Uncharacterized protein</fullName>
    </submittedName>
</protein>
<name>A0AAD3STU6_NEPGR</name>
<accession>A0AAD3STU6</accession>
<evidence type="ECO:0000313" key="1">
    <source>
        <dbReference type="EMBL" id="GMH17793.1"/>
    </source>
</evidence>